<evidence type="ECO:0000313" key="4">
    <source>
        <dbReference type="EMBL" id="KAF2735006.1"/>
    </source>
</evidence>
<keyword evidence="2" id="KW-1133">Transmembrane helix</keyword>
<feature type="region of interest" description="Disordered" evidence="1">
    <location>
        <begin position="415"/>
        <end position="439"/>
    </location>
</feature>
<dbReference type="AlphaFoldDB" id="A0A9P4R1Y5"/>
<organism evidence="4 5">
    <name type="scientific">Polyplosphaeria fusca</name>
    <dbReference type="NCBI Taxonomy" id="682080"/>
    <lineage>
        <taxon>Eukaryota</taxon>
        <taxon>Fungi</taxon>
        <taxon>Dikarya</taxon>
        <taxon>Ascomycota</taxon>
        <taxon>Pezizomycotina</taxon>
        <taxon>Dothideomycetes</taxon>
        <taxon>Pleosporomycetidae</taxon>
        <taxon>Pleosporales</taxon>
        <taxon>Tetraplosphaeriaceae</taxon>
        <taxon>Polyplosphaeria</taxon>
    </lineage>
</organism>
<evidence type="ECO:0000256" key="1">
    <source>
        <dbReference type="SAM" id="MobiDB-lite"/>
    </source>
</evidence>
<dbReference type="EMBL" id="ML996140">
    <property type="protein sequence ID" value="KAF2735006.1"/>
    <property type="molecule type" value="Genomic_DNA"/>
</dbReference>
<keyword evidence="2" id="KW-0812">Transmembrane</keyword>
<protein>
    <recommendedName>
        <fullName evidence="3">CorA-like transporter domain-containing protein</fullName>
    </recommendedName>
</protein>
<dbReference type="Gene3D" id="1.20.58.340">
    <property type="entry name" value="Magnesium transport protein CorA, transmembrane region"/>
    <property type="match status" value="1"/>
</dbReference>
<dbReference type="Proteomes" id="UP000799444">
    <property type="component" value="Unassembled WGS sequence"/>
</dbReference>
<dbReference type="InterPro" id="IPR058257">
    <property type="entry name" value="CorA-like_dom"/>
</dbReference>
<feature type="domain" description="CorA-like transporter" evidence="3">
    <location>
        <begin position="7"/>
        <end position="289"/>
    </location>
</feature>
<dbReference type="OrthoDB" id="5396681at2759"/>
<feature type="compositionally biased region" description="Low complexity" evidence="1">
    <location>
        <begin position="329"/>
        <end position="346"/>
    </location>
</feature>
<feature type="transmembrane region" description="Helical" evidence="2">
    <location>
        <begin position="591"/>
        <end position="610"/>
    </location>
</feature>
<comment type="caution">
    <text evidence="4">The sequence shown here is derived from an EMBL/GenBank/DDBJ whole genome shotgun (WGS) entry which is preliminary data.</text>
</comment>
<evidence type="ECO:0000259" key="3">
    <source>
        <dbReference type="Pfam" id="PF26616"/>
    </source>
</evidence>
<evidence type="ECO:0000256" key="2">
    <source>
        <dbReference type="SAM" id="Phobius"/>
    </source>
</evidence>
<name>A0A9P4R1Y5_9PLEO</name>
<proteinExistence type="predicted"/>
<evidence type="ECO:0000313" key="5">
    <source>
        <dbReference type="Proteomes" id="UP000799444"/>
    </source>
</evidence>
<feature type="transmembrane region" description="Helical" evidence="2">
    <location>
        <begin position="630"/>
        <end position="650"/>
    </location>
</feature>
<sequence>MDALLLSCTNHLQYPKNLIGHAFLSLNESTYFERLKDQKSDLFVRATRQEELPSQRLIGVDFLDTGVDEAGFGSNCVTSLVELKEHLREALRPGNADPKCRFVFLTAGQSRAALKICHGMFTFLFSYHQVMPSFLDFIFPFGRQEHARDSYFGGFREEDSLESKRRGVQIQSLGRSGIALRLCYNLRSVERLQRPHLDVKWSIRQSATYHSFDFETGQSLWINVKGNRGIKDRITEGSQSPFLSDFSTRSLAFASSLATHSIMCDWSAENWRWYINDMEDELQDLTRSALVTPVEKDPTPMLSPRWNNGPFPSPSRRTTLQTLAGQFNKSESFSTSSSSRSSTFFKEFGKPMPSPDGRHSHEHCMNTAETKPKTAVRRMMSWYGHVQSLNPRGPWLWRQKSTSSDTFNMFEKHGPNEQVQLGSSTEVKKEPPELPPGLPQDCLPEGRETLRFGDLQRIQFLEEKAQETVLVLGLNVEVLKELSQHYQYLKFYPAFPADILSGCEADLARFDRRVSNIVKDLQMLQTRTETLLRLLANRKGLLNNMLQYRSVKASEFFAKKAQESADNMEAMTTEMHQIAHKTIQETVSMRVITSVTLFFLPATFIATFMSTDIFQFDDGKQNFQVKGLRMYVAVAVPLTVLTFVAWYIFYRLAKRERRSSVGQNSHNEYV</sequence>
<gene>
    <name evidence="4" type="ORF">EJ04DRAFT_576404</name>
</gene>
<reference evidence="4" key="1">
    <citation type="journal article" date="2020" name="Stud. Mycol.">
        <title>101 Dothideomycetes genomes: a test case for predicting lifestyles and emergence of pathogens.</title>
        <authorList>
            <person name="Haridas S."/>
            <person name="Albert R."/>
            <person name="Binder M."/>
            <person name="Bloem J."/>
            <person name="Labutti K."/>
            <person name="Salamov A."/>
            <person name="Andreopoulos B."/>
            <person name="Baker S."/>
            <person name="Barry K."/>
            <person name="Bills G."/>
            <person name="Bluhm B."/>
            <person name="Cannon C."/>
            <person name="Castanera R."/>
            <person name="Culley D."/>
            <person name="Daum C."/>
            <person name="Ezra D."/>
            <person name="Gonzalez J."/>
            <person name="Henrissat B."/>
            <person name="Kuo A."/>
            <person name="Liang C."/>
            <person name="Lipzen A."/>
            <person name="Lutzoni F."/>
            <person name="Magnuson J."/>
            <person name="Mondo S."/>
            <person name="Nolan M."/>
            <person name="Ohm R."/>
            <person name="Pangilinan J."/>
            <person name="Park H.-J."/>
            <person name="Ramirez L."/>
            <person name="Alfaro M."/>
            <person name="Sun H."/>
            <person name="Tritt A."/>
            <person name="Yoshinaga Y."/>
            <person name="Zwiers L.-H."/>
            <person name="Turgeon B."/>
            <person name="Goodwin S."/>
            <person name="Spatafora J."/>
            <person name="Crous P."/>
            <person name="Grigoriev I."/>
        </authorList>
    </citation>
    <scope>NUCLEOTIDE SEQUENCE</scope>
    <source>
        <strain evidence="4">CBS 125425</strain>
    </source>
</reference>
<keyword evidence="5" id="KW-1185">Reference proteome</keyword>
<feature type="region of interest" description="Disordered" evidence="1">
    <location>
        <begin position="328"/>
        <end position="364"/>
    </location>
</feature>
<keyword evidence="2" id="KW-0472">Membrane</keyword>
<accession>A0A9P4R1Y5</accession>
<dbReference type="Pfam" id="PF26616">
    <property type="entry name" value="CorA-like"/>
    <property type="match status" value="1"/>
</dbReference>